<reference evidence="1 2" key="1">
    <citation type="journal article" date="2018" name="Mol. Biol. Evol.">
        <title>Broad Genomic Sampling Reveals a Smut Pathogenic Ancestry of the Fungal Clade Ustilaginomycotina.</title>
        <authorList>
            <person name="Kijpornyongpan T."/>
            <person name="Mondo S.J."/>
            <person name="Barry K."/>
            <person name="Sandor L."/>
            <person name="Lee J."/>
            <person name="Lipzen A."/>
            <person name="Pangilinan J."/>
            <person name="LaButti K."/>
            <person name="Hainaut M."/>
            <person name="Henrissat B."/>
            <person name="Grigoriev I.V."/>
            <person name="Spatafora J.W."/>
            <person name="Aime M.C."/>
        </authorList>
    </citation>
    <scope>NUCLEOTIDE SEQUENCE [LARGE SCALE GENOMIC DNA]</scope>
    <source>
        <strain evidence="1 2">SA 807</strain>
    </source>
</reference>
<protein>
    <submittedName>
        <fullName evidence="1">Uncharacterized protein</fullName>
    </submittedName>
</protein>
<gene>
    <name evidence="1" type="ORF">IE53DRAFT_162503</name>
</gene>
<name>A0ACD0NTH4_9BASI</name>
<dbReference type="Proteomes" id="UP000245626">
    <property type="component" value="Unassembled WGS sequence"/>
</dbReference>
<sequence length="610" mass="66003">MTSPAFQQQQYDPSRSSEQIASRASLLSGLRTGGPRSSSPFEQDYAHGYGGTNAAGQLKATAQAFTPGSGGNSRQSPPAGHQGHFDYHGMHLASGNGSSLTGLEDQLVAMRLQALASQNQVNMNALYGASQGQPQYGQENNFMMLQQQQQQQHRQQLLQQQYLQQQAAARQQLELLRLQTIQQQQAQQQQVAAQQRYLLAQIHAEYDRQAQVASLNAHEKTNAHHQQQQQQQHFNNGINGQASSAQEQRQAAQASIQASLRQRQAQQLYQQLMMEQEQQALNHNRQDSIDEQTLVQAQQQAQQQAQYQALQQQQKQALLHQQQQQQQQQAQQAHARKQSAPPEQRNWRSSSAAVRTTSPPLSGNVRCGSPQSQGQNQQKRERVPSHVVEGASSWRARTVTPSIVIDDSASEDSAANSSTSESGGDQTPETSEENVNVKTLAARKQPNNVNGQGQGNAAKYGSVGKGIPSPAITSTASSASSTPITPYSSNDAKSGGAGGQATVKVPRAISLAAAPRHRAFTEKSNGSSASLSDSNSSLGLPCQPRRQPKGQPTEFKELNFQARINTRTRRDAMSKLCASPRAASFASSMGGFGGFGNPSGGNRMVSAPMS</sequence>
<accession>A0ACD0NTH4</accession>
<keyword evidence="2" id="KW-1185">Reference proteome</keyword>
<dbReference type="EMBL" id="KZ820097">
    <property type="protein sequence ID" value="PWN49100.1"/>
    <property type="molecule type" value="Genomic_DNA"/>
</dbReference>
<organism evidence="1 2">
    <name type="scientific">Violaceomyces palustris</name>
    <dbReference type="NCBI Taxonomy" id="1673888"/>
    <lineage>
        <taxon>Eukaryota</taxon>
        <taxon>Fungi</taxon>
        <taxon>Dikarya</taxon>
        <taxon>Basidiomycota</taxon>
        <taxon>Ustilaginomycotina</taxon>
        <taxon>Ustilaginomycetes</taxon>
        <taxon>Violaceomycetales</taxon>
        <taxon>Violaceomycetaceae</taxon>
        <taxon>Violaceomyces</taxon>
    </lineage>
</organism>
<evidence type="ECO:0000313" key="2">
    <source>
        <dbReference type="Proteomes" id="UP000245626"/>
    </source>
</evidence>
<proteinExistence type="predicted"/>
<evidence type="ECO:0000313" key="1">
    <source>
        <dbReference type="EMBL" id="PWN49100.1"/>
    </source>
</evidence>